<dbReference type="GO" id="GO:0007268">
    <property type="term" value="P:chemical synaptic transmission"/>
    <property type="evidence" value="ECO:0007669"/>
    <property type="project" value="InterPro"/>
</dbReference>
<evidence type="ECO:0000313" key="2">
    <source>
        <dbReference type="Proteomes" id="UP000324632"/>
    </source>
</evidence>
<dbReference type="EMBL" id="SOYY01000005">
    <property type="protein sequence ID" value="KAA0721012.1"/>
    <property type="molecule type" value="Genomic_DNA"/>
</dbReference>
<comment type="caution">
    <text evidence="1">The sequence shown here is derived from an EMBL/GenBank/DDBJ whole genome shotgun (WGS) entry which is preliminary data.</text>
</comment>
<protein>
    <submittedName>
        <fullName evidence="1">Pro-MCH Neuropeptide-glycine-glutamic acid</fullName>
    </submittedName>
</protein>
<evidence type="ECO:0000313" key="1">
    <source>
        <dbReference type="EMBL" id="KAA0721012.1"/>
    </source>
</evidence>
<proteinExistence type="predicted"/>
<dbReference type="AlphaFoldDB" id="A0A5A9PGP2"/>
<reference evidence="1 2" key="1">
    <citation type="journal article" date="2019" name="Mol. Ecol. Resour.">
        <title>Chromosome-level genome assembly of Triplophysa tibetana, a fish adapted to the harsh high-altitude environment of the Tibetan Plateau.</title>
        <authorList>
            <person name="Yang X."/>
            <person name="Liu H."/>
            <person name="Ma Z."/>
            <person name="Zou Y."/>
            <person name="Zou M."/>
            <person name="Mao Y."/>
            <person name="Li X."/>
            <person name="Wang H."/>
            <person name="Chen T."/>
            <person name="Wang W."/>
            <person name="Yang R."/>
        </authorList>
    </citation>
    <scope>NUCLEOTIDE SEQUENCE [LARGE SCALE GENOMIC DNA]</scope>
    <source>
        <strain evidence="1">TTIB1903HZAU</strain>
        <tissue evidence="1">Muscle</tissue>
    </source>
</reference>
<dbReference type="PANTHER" id="PTHR12091:SF2">
    <property type="entry name" value="PRO-MCH PRECURSOR"/>
    <property type="match status" value="1"/>
</dbReference>
<dbReference type="Proteomes" id="UP000324632">
    <property type="component" value="Chromosome 5"/>
</dbReference>
<dbReference type="PANTHER" id="PTHR12091">
    <property type="entry name" value="MELANIN-CONCENTRATING HORMONE"/>
    <property type="match status" value="1"/>
</dbReference>
<keyword evidence="1" id="KW-0527">Neuropeptide</keyword>
<dbReference type="GO" id="GO:0030354">
    <property type="term" value="F:melanin-concentrating hormone activity"/>
    <property type="evidence" value="ECO:0007669"/>
    <property type="project" value="InterPro"/>
</dbReference>
<dbReference type="InterPro" id="IPR005456">
    <property type="entry name" value="Prepro-melanin_conc_hormone"/>
</dbReference>
<dbReference type="GO" id="GO:0045202">
    <property type="term" value="C:synapse"/>
    <property type="evidence" value="ECO:0007669"/>
    <property type="project" value="GOC"/>
</dbReference>
<gene>
    <name evidence="1" type="ORF">E1301_Tti001978</name>
</gene>
<keyword evidence="2" id="KW-1185">Reference proteome</keyword>
<sequence length="108" mass="12055">MPDDAGEEGTGLLSYRRYPIIEGRLADEDGTKRIFILADTGIKGSPGKEKNLGFPKSFPALRGLDHSVDGFSMRDDRRSADDVIPVGRRDIDILRCMIGRVYRPCWQG</sequence>
<dbReference type="GO" id="GO:0007218">
    <property type="term" value="P:neuropeptide signaling pathway"/>
    <property type="evidence" value="ECO:0007669"/>
    <property type="project" value="UniProtKB-KW"/>
</dbReference>
<dbReference type="GO" id="GO:0031777">
    <property type="term" value="F:type 1 melanin-concentrating hormone receptor binding"/>
    <property type="evidence" value="ECO:0007669"/>
    <property type="project" value="TreeGrafter"/>
</dbReference>
<accession>A0A5A9PGP2</accession>
<dbReference type="Pfam" id="PF05824">
    <property type="entry name" value="Pro-MCH"/>
    <property type="match status" value="1"/>
</dbReference>
<organism evidence="1 2">
    <name type="scientific">Triplophysa tibetana</name>
    <dbReference type="NCBI Taxonomy" id="1572043"/>
    <lineage>
        <taxon>Eukaryota</taxon>
        <taxon>Metazoa</taxon>
        <taxon>Chordata</taxon>
        <taxon>Craniata</taxon>
        <taxon>Vertebrata</taxon>
        <taxon>Euteleostomi</taxon>
        <taxon>Actinopterygii</taxon>
        <taxon>Neopterygii</taxon>
        <taxon>Teleostei</taxon>
        <taxon>Ostariophysi</taxon>
        <taxon>Cypriniformes</taxon>
        <taxon>Nemacheilidae</taxon>
        <taxon>Triplophysa</taxon>
    </lineage>
</organism>
<name>A0A5A9PGP2_9TELE</name>